<evidence type="ECO:0000313" key="2">
    <source>
        <dbReference type="EMBL" id="OSC42980.1"/>
    </source>
</evidence>
<feature type="compositionally biased region" description="Pro residues" evidence="1">
    <location>
        <begin position="408"/>
        <end position="426"/>
    </location>
</feature>
<evidence type="ECO:0000313" key="3">
    <source>
        <dbReference type="Proteomes" id="UP000193247"/>
    </source>
</evidence>
<proteinExistence type="predicted"/>
<keyword evidence="3" id="KW-1185">Reference proteome</keyword>
<evidence type="ECO:0000256" key="1">
    <source>
        <dbReference type="SAM" id="MobiDB-lite"/>
    </source>
</evidence>
<dbReference type="Proteomes" id="UP000193247">
    <property type="component" value="Unassembled WGS sequence"/>
</dbReference>
<name>A0A1X2M047_9MYCO</name>
<reference evidence="2 3" key="1">
    <citation type="submission" date="2017-04" db="EMBL/GenBank/DDBJ databases">
        <title>The new phylogeny of genus Mycobacterium.</title>
        <authorList>
            <person name="Tortoli E."/>
            <person name="Trovato A."/>
            <person name="Cirillo D.M."/>
        </authorList>
    </citation>
    <scope>NUCLEOTIDE SEQUENCE [LARGE SCALE GENOMIC DNA]</scope>
    <source>
        <strain evidence="2 3">TBL 1200985</strain>
    </source>
</reference>
<dbReference type="RefSeq" id="WP_085323121.1">
    <property type="nucleotide sequence ID" value="NZ_NCXP01000001.1"/>
</dbReference>
<accession>A0A1X2M047</accession>
<feature type="compositionally biased region" description="Acidic residues" evidence="1">
    <location>
        <begin position="346"/>
        <end position="363"/>
    </location>
</feature>
<feature type="region of interest" description="Disordered" evidence="1">
    <location>
        <begin position="254"/>
        <end position="282"/>
    </location>
</feature>
<dbReference type="OrthoDB" id="4727254at2"/>
<feature type="compositionally biased region" description="Acidic residues" evidence="1">
    <location>
        <begin position="370"/>
        <end position="380"/>
    </location>
</feature>
<sequence length="456" mass="46936">MTGADRWDVAGRLAEGRPAVEHTQSYVRACQLVGYQHPDLTSHPAQIRDWYDGEDGLDLHTLDGDCARLRAAGTVLTEALRIQRSQIAALAAAWTGSGADAAGHFLQRHWEAGNIVASEVRAAAQRCESLRDKLWHLVDAKVATAIAIDDRTVAQRPAWLAAAAAVTSGVADRSAADELVRQQITPYVDNDIRADWLTAMRSTTAGMAASYDVVTDRLATAPRPHFEIPGDLGPSRQPFLSPLPIQPPAAAVAPAAALPAPSPEPAPAMPPPPAIPSDLAAAPGYASTPAGAGTAAGLGDVGGADGLGGLAGLASRIVQAMDSLLGSPTEQLGDPLAANNPPGALDFDDEDATDDADDKDDPEPERADESETGDESEEPDAAAVAEEAEEPKPGADITEEAAMASVGEPPPTDVPPVAEPPPPAVPPLVNGSPPHPPSEGSTPCEIAADELPQAGP</sequence>
<feature type="region of interest" description="Disordered" evidence="1">
    <location>
        <begin position="326"/>
        <end position="456"/>
    </location>
</feature>
<dbReference type="EMBL" id="NCXP01000001">
    <property type="protein sequence ID" value="OSC42980.1"/>
    <property type="molecule type" value="Genomic_DNA"/>
</dbReference>
<organism evidence="2 3">
    <name type="scientific">Mycobacterium decipiens</name>
    <dbReference type="NCBI Taxonomy" id="1430326"/>
    <lineage>
        <taxon>Bacteria</taxon>
        <taxon>Bacillati</taxon>
        <taxon>Actinomycetota</taxon>
        <taxon>Actinomycetes</taxon>
        <taxon>Mycobacteriales</taxon>
        <taxon>Mycobacteriaceae</taxon>
        <taxon>Mycobacterium</taxon>
    </lineage>
</organism>
<feature type="compositionally biased region" description="Pro residues" evidence="1">
    <location>
        <begin position="260"/>
        <end position="275"/>
    </location>
</feature>
<comment type="caution">
    <text evidence="2">The sequence shown here is derived from an EMBL/GenBank/DDBJ whole genome shotgun (WGS) entry which is preliminary data.</text>
</comment>
<protein>
    <submittedName>
        <fullName evidence="2">Uncharacterized protein</fullName>
    </submittedName>
</protein>
<dbReference type="STRING" id="1430326.B8W66_00745"/>
<gene>
    <name evidence="2" type="ORF">B8W66_00745</name>
</gene>
<dbReference type="AlphaFoldDB" id="A0A1X2M047"/>